<protein>
    <submittedName>
        <fullName evidence="1">Uncharacterized protein</fullName>
    </submittedName>
</protein>
<reference evidence="1" key="1">
    <citation type="submission" date="2013-07" db="EMBL/GenBank/DDBJ databases">
        <title>The genome of an arbuscular mycorrhizal fungus provides insights into the evolution of the oldest plant symbiosis.</title>
        <authorList>
            <consortium name="DOE Joint Genome Institute"/>
            <person name="Tisserant E."/>
            <person name="Malbreil M."/>
            <person name="Kuo A."/>
            <person name="Kohler A."/>
            <person name="Symeonidi A."/>
            <person name="Balestrini R."/>
            <person name="Charron P."/>
            <person name="Duensing N."/>
            <person name="Frei-dit-Frey N."/>
            <person name="Gianinazzi-Pearson V."/>
            <person name="Gilbert B."/>
            <person name="Handa Y."/>
            <person name="Hijri M."/>
            <person name="Kaul R."/>
            <person name="Kawaguchi M."/>
            <person name="Krajinski F."/>
            <person name="Lammers P."/>
            <person name="Lapierre D."/>
            <person name="Masclaux F.G."/>
            <person name="Murat C."/>
            <person name="Morin E."/>
            <person name="Ndikumana S."/>
            <person name="Pagni M."/>
            <person name="Petitpierre D."/>
            <person name="Requena N."/>
            <person name="Rosikiewicz P."/>
            <person name="Riley R."/>
            <person name="Saito K."/>
            <person name="San Clemente H."/>
            <person name="Shapiro H."/>
            <person name="van Tuinen D."/>
            <person name="Becard G."/>
            <person name="Bonfante P."/>
            <person name="Paszkowski U."/>
            <person name="Shachar-Hill Y."/>
            <person name="Young J.P."/>
            <person name="Sanders I.R."/>
            <person name="Henrissat B."/>
            <person name="Rensing S.A."/>
            <person name="Grigoriev I.V."/>
            <person name="Corradi N."/>
            <person name="Roux C."/>
            <person name="Martin F."/>
        </authorList>
    </citation>
    <scope>NUCLEOTIDE SEQUENCE</scope>
    <source>
        <strain evidence="1">DAOM 197198</strain>
    </source>
</reference>
<dbReference type="HOGENOM" id="CLU_2905318_0_0_1"/>
<evidence type="ECO:0000313" key="1">
    <source>
        <dbReference type="EMBL" id="ESA03733.1"/>
    </source>
</evidence>
<organism evidence="1">
    <name type="scientific">Rhizophagus irregularis (strain DAOM 181602 / DAOM 197198 / MUCL 43194)</name>
    <name type="common">Arbuscular mycorrhizal fungus</name>
    <name type="synonym">Glomus intraradices</name>
    <dbReference type="NCBI Taxonomy" id="747089"/>
    <lineage>
        <taxon>Eukaryota</taxon>
        <taxon>Fungi</taxon>
        <taxon>Fungi incertae sedis</taxon>
        <taxon>Mucoromycota</taxon>
        <taxon>Glomeromycotina</taxon>
        <taxon>Glomeromycetes</taxon>
        <taxon>Glomerales</taxon>
        <taxon>Glomeraceae</taxon>
        <taxon>Rhizophagus</taxon>
    </lineage>
</organism>
<name>U9TBN6_RHIID</name>
<gene>
    <name evidence="1" type="ORF">GLOINDRAFT_5294</name>
</gene>
<sequence>MVAKSDQSLNSVCIKIHMTVLKIDMTGRKIVGPDSADAMNKLDSPYYIESRKLVLLQFFLFS</sequence>
<proteinExistence type="predicted"/>
<accession>U9TBN6</accession>
<dbReference type="AlphaFoldDB" id="U9TBN6"/>
<dbReference type="EMBL" id="KI294848">
    <property type="protein sequence ID" value="ESA03733.1"/>
    <property type="molecule type" value="Genomic_DNA"/>
</dbReference>